<dbReference type="InterPro" id="IPR019734">
    <property type="entry name" value="TPR_rpt"/>
</dbReference>
<dbReference type="AlphaFoldDB" id="V4TM41"/>
<reference evidence="3 4" key="1">
    <citation type="submission" date="2013-10" db="EMBL/GenBank/DDBJ databases">
        <authorList>
            <consortium name="International Citrus Genome Consortium"/>
            <person name="Jenkins J."/>
            <person name="Schmutz J."/>
            <person name="Prochnik S."/>
            <person name="Rokhsar D."/>
            <person name="Gmitter F."/>
            <person name="Ollitrault P."/>
            <person name="Machado M."/>
            <person name="Talon M."/>
            <person name="Wincker P."/>
            <person name="Jaillon O."/>
            <person name="Morgante M."/>
        </authorList>
    </citation>
    <scope>NUCLEOTIDE SEQUENCE</scope>
    <source>
        <strain evidence="4">cv. Clemenules</strain>
    </source>
</reference>
<protein>
    <recommendedName>
        <fullName evidence="2">Tetratricopeptide repeat protein 5 OB fold domain-containing protein</fullName>
    </recommendedName>
</protein>
<dbReference type="Gene3D" id="1.25.40.10">
    <property type="entry name" value="Tetratricopeptide repeat domain"/>
    <property type="match status" value="1"/>
</dbReference>
<dbReference type="Gramene" id="ESR61553">
    <property type="protein sequence ID" value="ESR61553"/>
    <property type="gene ID" value="CICLE_v10015390mg"/>
</dbReference>
<proteinExistence type="predicted"/>
<feature type="repeat" description="TPR" evidence="1">
    <location>
        <begin position="99"/>
        <end position="132"/>
    </location>
</feature>
<accession>V4TM41</accession>
<dbReference type="InterPro" id="IPR011990">
    <property type="entry name" value="TPR-like_helical_dom_sf"/>
</dbReference>
<dbReference type="eggNOG" id="ENOG502QQ6C">
    <property type="taxonomic scope" value="Eukaryota"/>
</dbReference>
<evidence type="ECO:0000313" key="3">
    <source>
        <dbReference type="EMBL" id="ESR61553.1"/>
    </source>
</evidence>
<dbReference type="SMART" id="SM00028">
    <property type="entry name" value="TPR"/>
    <property type="match status" value="2"/>
</dbReference>
<gene>
    <name evidence="3" type="ORF">CICLE_v10015390mg</name>
</gene>
<dbReference type="PANTHER" id="PTHR26312:SF194">
    <property type="entry name" value="OS01G0506200 PROTEIN"/>
    <property type="match status" value="1"/>
</dbReference>
<dbReference type="EMBL" id="KI536312">
    <property type="protein sequence ID" value="ESR61553.1"/>
    <property type="molecule type" value="Genomic_DNA"/>
</dbReference>
<dbReference type="InterPro" id="IPR032076">
    <property type="entry name" value="TTC5_OB"/>
</dbReference>
<dbReference type="InterPro" id="IPR038645">
    <property type="entry name" value="TTC5_OB_sf"/>
</dbReference>
<dbReference type="Pfam" id="PF16669">
    <property type="entry name" value="TTC5_OB"/>
    <property type="match status" value="1"/>
</dbReference>
<dbReference type="SUPFAM" id="SSF48452">
    <property type="entry name" value="TPR-like"/>
    <property type="match status" value="1"/>
</dbReference>
<feature type="domain" description="Tetratricopeptide repeat protein 5 OB fold" evidence="2">
    <location>
        <begin position="297"/>
        <end position="407"/>
    </location>
</feature>
<evidence type="ECO:0000313" key="4">
    <source>
        <dbReference type="Proteomes" id="UP000030687"/>
    </source>
</evidence>
<dbReference type="PROSITE" id="PS50005">
    <property type="entry name" value="TPR"/>
    <property type="match status" value="1"/>
</dbReference>
<dbReference type="PANTHER" id="PTHR26312">
    <property type="entry name" value="TETRATRICOPEPTIDE REPEAT PROTEIN 5"/>
    <property type="match status" value="1"/>
</dbReference>
<keyword evidence="4" id="KW-1185">Reference proteome</keyword>
<dbReference type="KEGG" id="cic:CICLE_v10015390mg"/>
<organism evidence="3 4">
    <name type="scientific">Citrus clementina</name>
    <name type="common">Clementine</name>
    <name type="synonym">Citrus deliciosa x Citrus sinensis</name>
    <dbReference type="NCBI Taxonomy" id="85681"/>
    <lineage>
        <taxon>Eukaryota</taxon>
        <taxon>Viridiplantae</taxon>
        <taxon>Streptophyta</taxon>
        <taxon>Embryophyta</taxon>
        <taxon>Tracheophyta</taxon>
        <taxon>Spermatophyta</taxon>
        <taxon>Magnoliopsida</taxon>
        <taxon>eudicotyledons</taxon>
        <taxon>Gunneridae</taxon>
        <taxon>Pentapetalae</taxon>
        <taxon>rosids</taxon>
        <taxon>malvids</taxon>
        <taxon>Sapindales</taxon>
        <taxon>Rutaceae</taxon>
        <taxon>Aurantioideae</taxon>
        <taxon>Citrus</taxon>
    </lineage>
</organism>
<keyword evidence="1" id="KW-0802">TPR repeat</keyword>
<dbReference type="STRING" id="85681.V4TM41"/>
<dbReference type="InParanoid" id="V4TM41"/>
<dbReference type="OrthoDB" id="423589at2759"/>
<evidence type="ECO:0000256" key="1">
    <source>
        <dbReference type="PROSITE-ProRule" id="PRU00339"/>
    </source>
</evidence>
<name>V4TM41_CITCL</name>
<dbReference type="OMA" id="DECKGYE"/>
<dbReference type="Gene3D" id="2.40.50.550">
    <property type="match status" value="1"/>
</dbReference>
<evidence type="ECO:0000259" key="2">
    <source>
        <dbReference type="Pfam" id="PF16669"/>
    </source>
</evidence>
<dbReference type="Proteomes" id="UP000030687">
    <property type="component" value="Unassembled WGS sequence"/>
</dbReference>
<sequence>MEKVEEDIWARATKAADDLYHVKETFFPANPDDKVSKLQNESDLALRLLDSVPPEQRKSPIQRATYEYLKGKILDVVPEYRKDAEDHLSKAVKLNPSLADAWLCLGSCIWKKGDLPAAKNCFNLALSKGPNKKILCQLSMLERSMAQGSENQAEIVEESIQHAKEAITLDVKDGNSWYNLGNACLTSFFVTGSWDHSKLLQSLKAYQNAEKDERMKSNPDLYFNCATVNKYLENYERALSGFEAAALKDPSLNATEEVQMMVNLLDKIENLLKGHAKTKRVASLASSLAAVKLSSSHKRATVDLLSEGLNKAVAVVGKVLFFVKHENVTPLYFLVCDSNQTCFVLSVYGMRNDAIKEGDLLTLLEPYYRLVDFSWKGKCHQFKSIRVDFLEQVLVNGKTLPPQLLLRSSIYAQHKP</sequence>